<dbReference type="CDD" id="cd17352">
    <property type="entry name" value="MFS_MCT_SLC16"/>
    <property type="match status" value="1"/>
</dbReference>
<feature type="transmembrane region" description="Helical" evidence="2">
    <location>
        <begin position="140"/>
        <end position="160"/>
    </location>
</feature>
<feature type="transmembrane region" description="Helical" evidence="2">
    <location>
        <begin position="416"/>
        <end position="440"/>
    </location>
</feature>
<dbReference type="GO" id="GO:0008028">
    <property type="term" value="F:monocarboxylic acid transmembrane transporter activity"/>
    <property type="evidence" value="ECO:0007669"/>
    <property type="project" value="TreeGrafter"/>
</dbReference>
<feature type="transmembrane region" description="Helical" evidence="2">
    <location>
        <begin position="508"/>
        <end position="526"/>
    </location>
</feature>
<accession>A0AAE0Z3C5</accession>
<name>A0AAE0Z3C5_9GAST</name>
<dbReference type="InterPro" id="IPR036259">
    <property type="entry name" value="MFS_trans_sf"/>
</dbReference>
<keyword evidence="5" id="KW-1185">Reference proteome</keyword>
<feature type="transmembrane region" description="Helical" evidence="2">
    <location>
        <begin position="258"/>
        <end position="278"/>
    </location>
</feature>
<feature type="transmembrane region" description="Helical" evidence="2">
    <location>
        <begin position="484"/>
        <end position="502"/>
    </location>
</feature>
<dbReference type="SUPFAM" id="SSF103473">
    <property type="entry name" value="MFS general substrate transporter"/>
    <property type="match status" value="1"/>
</dbReference>
<dbReference type="GO" id="GO:0016020">
    <property type="term" value="C:membrane"/>
    <property type="evidence" value="ECO:0007669"/>
    <property type="project" value="UniProtKB-SubCell"/>
</dbReference>
<dbReference type="EMBL" id="JAWDGP010004759">
    <property type="protein sequence ID" value="KAK3762084.1"/>
    <property type="molecule type" value="Genomic_DNA"/>
</dbReference>
<keyword evidence="2" id="KW-0472">Membrane</keyword>
<dbReference type="PANTHER" id="PTHR11360:SF306">
    <property type="entry name" value="RE01051P"/>
    <property type="match status" value="1"/>
</dbReference>
<dbReference type="Gene3D" id="1.20.1250.20">
    <property type="entry name" value="MFS general substrate transporter like domains"/>
    <property type="match status" value="1"/>
</dbReference>
<feature type="transmembrane region" description="Helical" evidence="2">
    <location>
        <begin position="578"/>
        <end position="601"/>
    </location>
</feature>
<dbReference type="PANTHER" id="PTHR11360">
    <property type="entry name" value="MONOCARBOXYLATE TRANSPORTER"/>
    <property type="match status" value="1"/>
</dbReference>
<evidence type="ECO:0000256" key="2">
    <source>
        <dbReference type="SAM" id="Phobius"/>
    </source>
</evidence>
<feature type="transmembrane region" description="Helical" evidence="2">
    <location>
        <begin position="546"/>
        <end position="566"/>
    </location>
</feature>
<feature type="transmembrane region" description="Helical" evidence="2">
    <location>
        <begin position="452"/>
        <end position="472"/>
    </location>
</feature>
<feature type="transmembrane region" description="Helical" evidence="2">
    <location>
        <begin position="101"/>
        <end position="119"/>
    </location>
</feature>
<keyword evidence="2" id="KW-0812">Transmembrane</keyword>
<dbReference type="AlphaFoldDB" id="A0AAE0Z3C5"/>
<evidence type="ECO:0000313" key="4">
    <source>
        <dbReference type="EMBL" id="KAK3762084.1"/>
    </source>
</evidence>
<dbReference type="InterPro" id="IPR050327">
    <property type="entry name" value="Proton-linked_MCT"/>
</dbReference>
<dbReference type="InterPro" id="IPR020846">
    <property type="entry name" value="MFS_dom"/>
</dbReference>
<dbReference type="PROSITE" id="PS50850">
    <property type="entry name" value="MFS"/>
    <property type="match status" value="1"/>
</dbReference>
<reference evidence="4" key="1">
    <citation type="journal article" date="2023" name="G3 (Bethesda)">
        <title>A reference genome for the long-term kleptoplast-retaining sea slug Elysia crispata morphotype clarki.</title>
        <authorList>
            <person name="Eastman K.E."/>
            <person name="Pendleton A.L."/>
            <person name="Shaikh M.A."/>
            <person name="Suttiyut T."/>
            <person name="Ogas R."/>
            <person name="Tomko P."/>
            <person name="Gavelis G."/>
            <person name="Widhalm J.R."/>
            <person name="Wisecaver J.H."/>
        </authorList>
    </citation>
    <scope>NUCLEOTIDE SEQUENCE</scope>
    <source>
        <strain evidence="4">ECLA1</strain>
    </source>
</reference>
<proteinExistence type="predicted"/>
<feature type="domain" description="Major facilitator superfamily (MFS) profile" evidence="3">
    <location>
        <begin position="411"/>
        <end position="613"/>
    </location>
</feature>
<dbReference type="Proteomes" id="UP001283361">
    <property type="component" value="Unassembled WGS sequence"/>
</dbReference>
<evidence type="ECO:0000256" key="1">
    <source>
        <dbReference type="ARBA" id="ARBA00004141"/>
    </source>
</evidence>
<keyword evidence="2" id="KW-1133">Transmembrane helix</keyword>
<dbReference type="Pfam" id="PF07690">
    <property type="entry name" value="MFS_1"/>
    <property type="match status" value="2"/>
</dbReference>
<feature type="transmembrane region" description="Helical" evidence="2">
    <location>
        <begin position="166"/>
        <end position="188"/>
    </location>
</feature>
<organism evidence="4 5">
    <name type="scientific">Elysia crispata</name>
    <name type="common">lettuce slug</name>
    <dbReference type="NCBI Taxonomy" id="231223"/>
    <lineage>
        <taxon>Eukaryota</taxon>
        <taxon>Metazoa</taxon>
        <taxon>Spiralia</taxon>
        <taxon>Lophotrochozoa</taxon>
        <taxon>Mollusca</taxon>
        <taxon>Gastropoda</taxon>
        <taxon>Heterobranchia</taxon>
        <taxon>Euthyneura</taxon>
        <taxon>Panpulmonata</taxon>
        <taxon>Sacoglossa</taxon>
        <taxon>Placobranchoidea</taxon>
        <taxon>Plakobranchidae</taxon>
        <taxon>Elysia</taxon>
    </lineage>
</organism>
<sequence>MVITSEDCKGDDQVSVDGSLNCGSIPGTSNPGTAYNTVTSMDPTMVDKSEGQNLIVTVSIDGHDIGSANDLTTNHYEDDCDAAEKSEEKGDDYLKPPDGGYGWFVVLGSFLSHVLIGGLERSDGIFFLLFESRFNKSAALTAWPGAVASMLRLAMGPIASAICQHWSVRACCLVGGLALGLVQILCAFSKNFYFLFFSHGFLQGISRGLLYCPSLILVNMYFESRRSLATGLAASGVGIGTLLVVPLIQFLFDTYGFTGGYLVLSAVCFHGLLMAMLYRPIFLHYKFEGKTGVVMEKPTPSETLMLSEMTDAADTASLRSVRLRSTLSIHQVGEADQATSQGLIQHKLTVKSPPNKTHVIASSQTLIEPAQVKEKDGCWKSTFKLLFPRENAHKKTESKNGQKTKLFHFELLRNPAFLGFCLSIGIFTATFKSTFTFIPALAKSCGLTNTEAVLILSLSGMVDTVGRVLAGFLLDRPSVRKRRLAVYSCVLFCIAGLCALMPVVGDSFAWLCAICSLFGMLTGIVVSQKSVLCVDLLDAERMPSAFGILLLFQAGGIGFGPLLAGACRDAFGRFHEAFFLGAGLMALSACLMVYSTVVHAVSKRQKEPLHPSA</sequence>
<feature type="transmembrane region" description="Helical" evidence="2">
    <location>
        <begin position="228"/>
        <end position="252"/>
    </location>
</feature>
<comment type="subcellular location">
    <subcellularLocation>
        <location evidence="1">Membrane</location>
        <topology evidence="1">Multi-pass membrane protein</topology>
    </subcellularLocation>
</comment>
<evidence type="ECO:0000313" key="5">
    <source>
        <dbReference type="Proteomes" id="UP001283361"/>
    </source>
</evidence>
<protein>
    <recommendedName>
        <fullName evidence="3">Major facilitator superfamily (MFS) profile domain-containing protein</fullName>
    </recommendedName>
</protein>
<evidence type="ECO:0000259" key="3">
    <source>
        <dbReference type="PROSITE" id="PS50850"/>
    </source>
</evidence>
<comment type="caution">
    <text evidence="4">The sequence shown here is derived from an EMBL/GenBank/DDBJ whole genome shotgun (WGS) entry which is preliminary data.</text>
</comment>
<gene>
    <name evidence="4" type="ORF">RRG08_037182</name>
</gene>
<dbReference type="InterPro" id="IPR011701">
    <property type="entry name" value="MFS"/>
</dbReference>